<dbReference type="Proteomes" id="UP001608902">
    <property type="component" value="Unassembled WGS sequence"/>
</dbReference>
<sequence>LANARTLLGATMRAIIANFDTPEDLESVESFVLSRKKELAGQMPDISEGIQKLKKNIQWYQINGQNLSDWLAKWSTSHASGHRQ</sequence>
<protein>
    <submittedName>
        <fullName evidence="1">Uncharacterized protein</fullName>
    </submittedName>
</protein>
<dbReference type="AlphaFoldDB" id="A0ABD6F163"/>
<dbReference type="EMBL" id="JBGFUD010009443">
    <property type="protein sequence ID" value="MFH4982500.1"/>
    <property type="molecule type" value="Genomic_DNA"/>
</dbReference>
<comment type="caution">
    <text evidence="1">The sequence shown here is derived from an EMBL/GenBank/DDBJ whole genome shotgun (WGS) entry which is preliminary data.</text>
</comment>
<organism evidence="1 2">
    <name type="scientific">Gnathostoma spinigerum</name>
    <dbReference type="NCBI Taxonomy" id="75299"/>
    <lineage>
        <taxon>Eukaryota</taxon>
        <taxon>Metazoa</taxon>
        <taxon>Ecdysozoa</taxon>
        <taxon>Nematoda</taxon>
        <taxon>Chromadorea</taxon>
        <taxon>Rhabditida</taxon>
        <taxon>Spirurina</taxon>
        <taxon>Gnathostomatomorpha</taxon>
        <taxon>Gnathostomatoidea</taxon>
        <taxon>Gnathostomatidae</taxon>
        <taxon>Gnathostoma</taxon>
    </lineage>
</organism>
<accession>A0ABD6F163</accession>
<evidence type="ECO:0000313" key="1">
    <source>
        <dbReference type="EMBL" id="MFH4982500.1"/>
    </source>
</evidence>
<dbReference type="Gene3D" id="1.25.50.20">
    <property type="match status" value="1"/>
</dbReference>
<name>A0ABD6F163_9BILA</name>
<proteinExistence type="predicted"/>
<feature type="non-terminal residue" evidence="1">
    <location>
        <position position="1"/>
    </location>
</feature>
<reference evidence="1 2" key="1">
    <citation type="submission" date="2024-08" db="EMBL/GenBank/DDBJ databases">
        <title>Gnathostoma spinigerum genome.</title>
        <authorList>
            <person name="Gonzalez-Bertolin B."/>
            <person name="Monzon S."/>
            <person name="Zaballos A."/>
            <person name="Jimenez P."/>
            <person name="Dekumyoy P."/>
            <person name="Varona S."/>
            <person name="Cuesta I."/>
            <person name="Sumanam S."/>
            <person name="Adisakwattana P."/>
            <person name="Gasser R.B."/>
            <person name="Hernandez-Gonzalez A."/>
            <person name="Young N.D."/>
            <person name="Perteguer M.J."/>
        </authorList>
    </citation>
    <scope>NUCLEOTIDE SEQUENCE [LARGE SCALE GENOMIC DNA]</scope>
    <source>
        <strain evidence="1">AL3</strain>
        <tissue evidence="1">Liver</tissue>
    </source>
</reference>
<gene>
    <name evidence="1" type="ORF">AB6A40_009209</name>
</gene>
<keyword evidence="2" id="KW-1185">Reference proteome</keyword>
<evidence type="ECO:0000313" key="2">
    <source>
        <dbReference type="Proteomes" id="UP001608902"/>
    </source>
</evidence>